<feature type="transmembrane region" description="Helical" evidence="5">
    <location>
        <begin position="503"/>
        <end position="522"/>
    </location>
</feature>
<name>A0AAD9NRG4_RIDPI</name>
<feature type="transmembrane region" description="Helical" evidence="5">
    <location>
        <begin position="383"/>
        <end position="404"/>
    </location>
</feature>
<keyword evidence="2 5" id="KW-0812">Transmembrane</keyword>
<dbReference type="Gene3D" id="1.20.1250.20">
    <property type="entry name" value="MFS general substrate transporter like domains"/>
    <property type="match status" value="1"/>
</dbReference>
<evidence type="ECO:0000313" key="7">
    <source>
        <dbReference type="EMBL" id="KAK2179680.1"/>
    </source>
</evidence>
<dbReference type="InterPro" id="IPR036259">
    <property type="entry name" value="MFS_trans_sf"/>
</dbReference>
<dbReference type="PANTHER" id="PTHR24064">
    <property type="entry name" value="SOLUTE CARRIER FAMILY 22 MEMBER"/>
    <property type="match status" value="1"/>
</dbReference>
<gene>
    <name evidence="7" type="ORF">NP493_477g01038</name>
</gene>
<accession>A0AAD9NRG4</accession>
<protein>
    <recommendedName>
        <fullName evidence="6">Major facilitator superfamily (MFS) profile domain-containing protein</fullName>
    </recommendedName>
</protein>
<feature type="transmembrane region" description="Helical" evidence="5">
    <location>
        <begin position="473"/>
        <end position="497"/>
    </location>
</feature>
<dbReference type="GO" id="GO:0016020">
    <property type="term" value="C:membrane"/>
    <property type="evidence" value="ECO:0007669"/>
    <property type="project" value="UniProtKB-SubCell"/>
</dbReference>
<evidence type="ECO:0000259" key="6">
    <source>
        <dbReference type="PROSITE" id="PS50850"/>
    </source>
</evidence>
<evidence type="ECO:0000256" key="5">
    <source>
        <dbReference type="SAM" id="Phobius"/>
    </source>
</evidence>
<dbReference type="GO" id="GO:0022857">
    <property type="term" value="F:transmembrane transporter activity"/>
    <property type="evidence" value="ECO:0007669"/>
    <property type="project" value="InterPro"/>
</dbReference>
<evidence type="ECO:0000256" key="2">
    <source>
        <dbReference type="ARBA" id="ARBA00022692"/>
    </source>
</evidence>
<comment type="caution">
    <text evidence="7">The sequence shown here is derived from an EMBL/GenBank/DDBJ whole genome shotgun (WGS) entry which is preliminary data.</text>
</comment>
<evidence type="ECO:0000256" key="3">
    <source>
        <dbReference type="ARBA" id="ARBA00022989"/>
    </source>
</evidence>
<keyword evidence="4 5" id="KW-0472">Membrane</keyword>
<keyword evidence="3 5" id="KW-1133">Transmembrane helix</keyword>
<dbReference type="Proteomes" id="UP001209878">
    <property type="component" value="Unassembled WGS sequence"/>
</dbReference>
<feature type="transmembrane region" description="Helical" evidence="5">
    <location>
        <begin position="172"/>
        <end position="193"/>
    </location>
</feature>
<feature type="transmembrane region" description="Helical" evidence="5">
    <location>
        <begin position="20"/>
        <end position="43"/>
    </location>
</feature>
<reference evidence="7" key="1">
    <citation type="journal article" date="2023" name="Mol. Biol. Evol.">
        <title>Third-Generation Sequencing Reveals the Adaptive Role of the Epigenome in Three Deep-Sea Polychaetes.</title>
        <authorList>
            <person name="Perez M."/>
            <person name="Aroh O."/>
            <person name="Sun Y."/>
            <person name="Lan Y."/>
            <person name="Juniper S.K."/>
            <person name="Young C.R."/>
            <person name="Angers B."/>
            <person name="Qian P.Y."/>
        </authorList>
    </citation>
    <scope>NUCLEOTIDE SEQUENCE</scope>
    <source>
        <strain evidence="7">R07B-5</strain>
    </source>
</reference>
<feature type="transmembrane region" description="Helical" evidence="5">
    <location>
        <begin position="147"/>
        <end position="166"/>
    </location>
</feature>
<dbReference type="EMBL" id="JAODUO010000477">
    <property type="protein sequence ID" value="KAK2179680.1"/>
    <property type="molecule type" value="Genomic_DNA"/>
</dbReference>
<feature type="transmembrane region" description="Helical" evidence="5">
    <location>
        <begin position="353"/>
        <end position="371"/>
    </location>
</feature>
<organism evidence="7 8">
    <name type="scientific">Ridgeia piscesae</name>
    <name type="common">Tubeworm</name>
    <dbReference type="NCBI Taxonomy" id="27915"/>
    <lineage>
        <taxon>Eukaryota</taxon>
        <taxon>Metazoa</taxon>
        <taxon>Spiralia</taxon>
        <taxon>Lophotrochozoa</taxon>
        <taxon>Annelida</taxon>
        <taxon>Polychaeta</taxon>
        <taxon>Sedentaria</taxon>
        <taxon>Canalipalpata</taxon>
        <taxon>Sabellida</taxon>
        <taxon>Siboglinidae</taxon>
        <taxon>Ridgeia</taxon>
    </lineage>
</organism>
<feature type="transmembrane region" description="Helical" evidence="5">
    <location>
        <begin position="411"/>
        <end position="430"/>
    </location>
</feature>
<evidence type="ECO:0000313" key="8">
    <source>
        <dbReference type="Proteomes" id="UP001209878"/>
    </source>
</evidence>
<feature type="transmembrane region" description="Helical" evidence="5">
    <location>
        <begin position="442"/>
        <end position="461"/>
    </location>
</feature>
<feature type="transmembrane region" description="Helical" evidence="5">
    <location>
        <begin position="115"/>
        <end position="135"/>
    </location>
</feature>
<proteinExistence type="predicted"/>
<comment type="subcellular location">
    <subcellularLocation>
        <location evidence="1">Membrane</location>
        <topology evidence="1">Multi-pass membrane protein</topology>
    </subcellularLocation>
</comment>
<dbReference type="InterPro" id="IPR020846">
    <property type="entry name" value="MFS_dom"/>
</dbReference>
<dbReference type="Pfam" id="PF07690">
    <property type="entry name" value="MFS_1"/>
    <property type="match status" value="1"/>
</dbReference>
<dbReference type="SUPFAM" id="SSF103473">
    <property type="entry name" value="MFS general substrate transporter"/>
    <property type="match status" value="1"/>
</dbReference>
<feature type="transmembrane region" description="Helical" evidence="5">
    <location>
        <begin position="232"/>
        <end position="252"/>
    </location>
</feature>
<dbReference type="InterPro" id="IPR011701">
    <property type="entry name" value="MFS"/>
</dbReference>
<sequence>MEVDALLEALGRPGRYSLALYLLLCTNYAMVSISHFTMVIYTAPVPYHCAAPERPEVSEHRNNTTAAALDSCSVYSNASSGGDGPVRCEAGWTYDAKTGERNILMEFDLVCDREYLNYLATTIYFLGVMLGGLTFGPLAETYGRRPVLLGSLVAAVGSSVVLTLSHTYVSFVLIRLANGFFLQGVYGTTFVLVMEQSPPGLRTYAGTFIELFWAAGIMVLAVVSYLLPDWRLTQLAVTMPSVLIVVGTWFVPESLRWLVMHRKYNQAEKVLRTAARCNGTDLPKALFLDCRDDGALACNEPGRNVRSYTDDLPALKAKEIESNEKSVHTKDTGCDQQKCTALDMFRTPKLRRWSCVFAFNWFTVSVVLYGLSSMITTMQGNKYVILFLCGAAEVPTNVMSAFIFQRFGRKIPLCVFMLVAGLCSTAGAFLPHSQDIGWMETTLALVSRTCTMMCFTVLNIYTCEVFPTIIRNTSVGVCAFFTRFGGVVSPQVILLGATSFVKFPLLVFGALSLLGGLLTLSLPETLNQNLPDTIEQAEAMTSVHPGSKLP</sequence>
<feature type="transmembrane region" description="Helical" evidence="5">
    <location>
        <begin position="205"/>
        <end position="226"/>
    </location>
</feature>
<feature type="domain" description="Major facilitator superfamily (MFS) profile" evidence="6">
    <location>
        <begin position="27"/>
        <end position="527"/>
    </location>
</feature>
<evidence type="ECO:0000256" key="4">
    <source>
        <dbReference type="ARBA" id="ARBA00023136"/>
    </source>
</evidence>
<dbReference type="AlphaFoldDB" id="A0AAD9NRG4"/>
<keyword evidence="8" id="KW-1185">Reference proteome</keyword>
<evidence type="ECO:0000256" key="1">
    <source>
        <dbReference type="ARBA" id="ARBA00004141"/>
    </source>
</evidence>
<dbReference type="PROSITE" id="PS50850">
    <property type="entry name" value="MFS"/>
    <property type="match status" value="1"/>
</dbReference>